<name>A0A9X1UGY0_9BURK</name>
<evidence type="ECO:0000313" key="12">
    <source>
        <dbReference type="Proteomes" id="UP001139308"/>
    </source>
</evidence>
<dbReference type="SUPFAM" id="SSF52540">
    <property type="entry name" value="P-loop containing nucleoside triphosphate hydrolases"/>
    <property type="match status" value="1"/>
</dbReference>
<dbReference type="InterPro" id="IPR033128">
    <property type="entry name" value="Adenylosuccin_syn_Lys_AS"/>
</dbReference>
<dbReference type="FunFam" id="1.10.300.10:FF:000001">
    <property type="entry name" value="Adenylosuccinate synthetase"/>
    <property type="match status" value="1"/>
</dbReference>
<comment type="similarity">
    <text evidence="8 10">Belongs to the adenylosuccinate synthetase family.</text>
</comment>
<reference evidence="11" key="1">
    <citation type="submission" date="2022-01" db="EMBL/GenBank/DDBJ databases">
        <title>Genome sequence and assembly of Parabukholderia sp. RG36.</title>
        <authorList>
            <person name="Chhetri G."/>
        </authorList>
    </citation>
    <scope>NUCLEOTIDE SEQUENCE</scope>
    <source>
        <strain evidence="11">RG36</strain>
    </source>
</reference>
<dbReference type="EMBL" id="JAKLJA010000005">
    <property type="protein sequence ID" value="MCG5073493.1"/>
    <property type="molecule type" value="Genomic_DNA"/>
</dbReference>
<dbReference type="Pfam" id="PF00709">
    <property type="entry name" value="Adenylsucc_synt"/>
    <property type="match status" value="1"/>
</dbReference>
<feature type="binding site" evidence="8">
    <location>
        <begin position="22"/>
        <end position="28"/>
    </location>
    <ligand>
        <name>GTP</name>
        <dbReference type="ChEBI" id="CHEBI:37565"/>
    </ligand>
</feature>
<feature type="binding site" evidence="8">
    <location>
        <begin position="317"/>
        <end position="323"/>
    </location>
    <ligand>
        <name>substrate</name>
    </ligand>
</feature>
<feature type="binding site" evidence="8">
    <location>
        <position position="50"/>
    </location>
    <ligand>
        <name>Mg(2+)</name>
        <dbReference type="ChEBI" id="CHEBI:18420"/>
    </ligand>
</feature>
<comment type="subunit">
    <text evidence="1 8">Homodimer.</text>
</comment>
<comment type="catalytic activity">
    <reaction evidence="8 10">
        <text>IMP + L-aspartate + GTP = N(6)-(1,2-dicarboxyethyl)-AMP + GDP + phosphate + 2 H(+)</text>
        <dbReference type="Rhea" id="RHEA:15753"/>
        <dbReference type="ChEBI" id="CHEBI:15378"/>
        <dbReference type="ChEBI" id="CHEBI:29991"/>
        <dbReference type="ChEBI" id="CHEBI:37565"/>
        <dbReference type="ChEBI" id="CHEBI:43474"/>
        <dbReference type="ChEBI" id="CHEBI:57567"/>
        <dbReference type="ChEBI" id="CHEBI:58053"/>
        <dbReference type="ChEBI" id="CHEBI:58189"/>
        <dbReference type="EC" id="6.3.4.4"/>
    </reaction>
</comment>
<feature type="binding site" evidence="8">
    <location>
        <begin position="349"/>
        <end position="351"/>
    </location>
    <ligand>
        <name>GTP</name>
        <dbReference type="ChEBI" id="CHEBI:37565"/>
    </ligand>
</feature>
<keyword evidence="4 8" id="KW-0547">Nucleotide-binding</keyword>
<evidence type="ECO:0000256" key="10">
    <source>
        <dbReference type="RuleBase" id="RU000520"/>
    </source>
</evidence>
<dbReference type="GO" id="GO:0046040">
    <property type="term" value="P:IMP metabolic process"/>
    <property type="evidence" value="ECO:0007669"/>
    <property type="project" value="TreeGrafter"/>
</dbReference>
<dbReference type="InterPro" id="IPR027417">
    <property type="entry name" value="P-loop_NTPase"/>
</dbReference>
<feature type="active site" description="Proton donor" evidence="8">
    <location>
        <position position="51"/>
    </location>
</feature>
<dbReference type="NCBIfam" id="TIGR00184">
    <property type="entry name" value="purA"/>
    <property type="match status" value="1"/>
</dbReference>
<dbReference type="InterPro" id="IPR042111">
    <property type="entry name" value="Adenylosuccinate_synth_dom3"/>
</dbReference>
<gene>
    <name evidence="8" type="primary">purA</name>
    <name evidence="11" type="ORF">L5014_08970</name>
</gene>
<evidence type="ECO:0000256" key="6">
    <source>
        <dbReference type="ARBA" id="ARBA00022842"/>
    </source>
</evidence>
<dbReference type="PANTHER" id="PTHR11846:SF0">
    <property type="entry name" value="ADENYLOSUCCINATE SYNTHETASE"/>
    <property type="match status" value="1"/>
</dbReference>
<feature type="binding site" evidence="8">
    <location>
        <position position="323"/>
    </location>
    <ligand>
        <name>GTP</name>
        <dbReference type="ChEBI" id="CHEBI:37565"/>
    </ligand>
</feature>
<evidence type="ECO:0000256" key="1">
    <source>
        <dbReference type="ARBA" id="ARBA00011738"/>
    </source>
</evidence>
<dbReference type="SMART" id="SM00788">
    <property type="entry name" value="Adenylsucc_synt"/>
    <property type="match status" value="1"/>
</dbReference>
<dbReference type="Gene3D" id="3.40.440.10">
    <property type="entry name" value="Adenylosuccinate Synthetase, subunit A, domain 1"/>
    <property type="match status" value="1"/>
</dbReference>
<dbReference type="AlphaFoldDB" id="A0A9X1UGY0"/>
<dbReference type="RefSeq" id="WP_238463273.1">
    <property type="nucleotide sequence ID" value="NZ_JAKLJA010000005.1"/>
</dbReference>
<evidence type="ECO:0000313" key="11">
    <source>
        <dbReference type="EMBL" id="MCG5073493.1"/>
    </source>
</evidence>
<feature type="binding site" description="in other chain" evidence="8">
    <location>
        <begin position="23"/>
        <end position="26"/>
    </location>
    <ligand>
        <name>IMP</name>
        <dbReference type="ChEBI" id="CHEBI:58053"/>
        <note>ligand shared between dimeric partners</note>
    </ligand>
</feature>
<sequence>MSASAVNVTPGRNVVVVGTQWGDEGKGKIVDWLTDHAQGVVRFQGGHNAGHTLIIGGKKTILRLIPSGIMRAGVACYIGNGVVLSPEALFKEISELEEAGIDVQKRLFISEATTLILPYHVAIDQAREAKRGAAKIGTTGRGIGPAYEDKVARRGMRVQDLFEPEVFAERLRENLDYHNFVLTQYLGAPAVDFQQTLDTMLSYAERLKPMVTDVSRRLYDVNNEGGNLLFEGAQGTLLDIDHGTYPYVTSSNCVAGAASAGAGVGPQKLDYILGITKAYCTRVGAGPFPSELYDADNADRQEEVGLTLAKVGKEFGSVTGRPRRTGWLDAAALRRSIQINGVTGLCITKLDVLDGLDEVKLCVGYKIDGKDVDILPRGASQVAACEPVYETFEGWKESTIGITQWDALPKSAQAYLARVQEVAGVPVDMVSTGPDRDETILLRHPFKV</sequence>
<keyword evidence="7 8" id="KW-0342">GTP-binding</keyword>
<dbReference type="PROSITE" id="PS00513">
    <property type="entry name" value="ADENYLOSUCCIN_SYN_2"/>
    <property type="match status" value="1"/>
</dbReference>
<dbReference type="HAMAP" id="MF_00011">
    <property type="entry name" value="Adenylosucc_synth"/>
    <property type="match status" value="1"/>
</dbReference>
<evidence type="ECO:0000256" key="4">
    <source>
        <dbReference type="ARBA" id="ARBA00022741"/>
    </source>
</evidence>
<feature type="binding site" description="in other chain" evidence="8">
    <location>
        <begin position="48"/>
        <end position="51"/>
    </location>
    <ligand>
        <name>IMP</name>
        <dbReference type="ChEBI" id="CHEBI:58053"/>
        <note>ligand shared between dimeric partners</note>
    </ligand>
</feature>
<feature type="binding site" evidence="8">
    <location>
        <begin position="50"/>
        <end position="52"/>
    </location>
    <ligand>
        <name>GTP</name>
        <dbReference type="ChEBI" id="CHEBI:37565"/>
    </ligand>
</feature>
<dbReference type="PANTHER" id="PTHR11846">
    <property type="entry name" value="ADENYLOSUCCINATE SYNTHETASE"/>
    <property type="match status" value="1"/>
</dbReference>
<evidence type="ECO:0000256" key="5">
    <source>
        <dbReference type="ARBA" id="ARBA00022755"/>
    </source>
</evidence>
<feature type="active site" description="Proton acceptor" evidence="8">
    <location>
        <position position="23"/>
    </location>
</feature>
<dbReference type="CDD" id="cd03108">
    <property type="entry name" value="AdSS"/>
    <property type="match status" value="1"/>
</dbReference>
<feature type="binding site" evidence="8">
    <location>
        <begin position="431"/>
        <end position="433"/>
    </location>
    <ligand>
        <name>GTP</name>
        <dbReference type="ChEBI" id="CHEBI:37565"/>
    </ligand>
</feature>
<feature type="binding site" evidence="8">
    <location>
        <position position="23"/>
    </location>
    <ligand>
        <name>Mg(2+)</name>
        <dbReference type="ChEBI" id="CHEBI:18420"/>
    </ligand>
</feature>
<feature type="binding site" evidence="8">
    <location>
        <position position="153"/>
    </location>
    <ligand>
        <name>IMP</name>
        <dbReference type="ChEBI" id="CHEBI:58053"/>
        <note>ligand shared between dimeric partners</note>
    </ligand>
</feature>
<dbReference type="PROSITE" id="PS01266">
    <property type="entry name" value="ADENYLOSUCCIN_SYN_1"/>
    <property type="match status" value="1"/>
</dbReference>
<dbReference type="GO" id="GO:0005525">
    <property type="term" value="F:GTP binding"/>
    <property type="evidence" value="ECO:0007669"/>
    <property type="project" value="UniProtKB-UniRule"/>
</dbReference>
<keyword evidence="6 8" id="KW-0460">Magnesium</keyword>
<dbReference type="Proteomes" id="UP001139308">
    <property type="component" value="Unassembled WGS sequence"/>
</dbReference>
<dbReference type="InterPro" id="IPR042110">
    <property type="entry name" value="Adenylosuccinate_synth_dom2"/>
</dbReference>
<dbReference type="EC" id="6.3.4.4" evidence="8 10"/>
<comment type="cofactor">
    <cofactor evidence="8">
        <name>Mg(2+)</name>
        <dbReference type="ChEBI" id="CHEBI:18420"/>
    </cofactor>
    <text evidence="8">Binds 1 Mg(2+) ion per subunit.</text>
</comment>
<dbReference type="InterPro" id="IPR018220">
    <property type="entry name" value="Adenylosuccin_syn_GTP-bd"/>
</dbReference>
<evidence type="ECO:0000256" key="3">
    <source>
        <dbReference type="ARBA" id="ARBA00022723"/>
    </source>
</evidence>
<dbReference type="InterPro" id="IPR042109">
    <property type="entry name" value="Adenylosuccinate_synth_dom1"/>
</dbReference>
<keyword evidence="8" id="KW-0963">Cytoplasm</keyword>
<dbReference type="NCBIfam" id="NF002223">
    <property type="entry name" value="PRK01117.1"/>
    <property type="match status" value="1"/>
</dbReference>
<feature type="active site" evidence="9">
    <location>
        <position position="150"/>
    </location>
</feature>
<accession>A0A9X1UGY0</accession>
<dbReference type="GO" id="GO:0005737">
    <property type="term" value="C:cytoplasm"/>
    <property type="evidence" value="ECO:0007669"/>
    <property type="project" value="UniProtKB-SubCell"/>
</dbReference>
<evidence type="ECO:0000256" key="2">
    <source>
        <dbReference type="ARBA" id="ARBA00022598"/>
    </source>
</evidence>
<keyword evidence="3 8" id="KW-0479">Metal-binding</keyword>
<dbReference type="GO" id="GO:0000287">
    <property type="term" value="F:magnesium ion binding"/>
    <property type="evidence" value="ECO:0007669"/>
    <property type="project" value="UniProtKB-UniRule"/>
</dbReference>
<comment type="function">
    <text evidence="8">Plays an important role in the de novo pathway of purine nucleotide biosynthesis. Catalyzes the first committed step in the biosynthesis of AMP from IMP.</text>
</comment>
<evidence type="ECO:0000256" key="8">
    <source>
        <dbReference type="HAMAP-Rule" id="MF_00011"/>
    </source>
</evidence>
<protein>
    <recommendedName>
        <fullName evidence="8 10">Adenylosuccinate synthetase</fullName>
        <shortName evidence="8">AMPSase</shortName>
        <shortName evidence="8">AdSS</shortName>
        <ecNumber evidence="8 10">6.3.4.4</ecNumber>
    </recommendedName>
    <alternativeName>
        <fullName evidence="8">IMP--aspartate ligase</fullName>
    </alternativeName>
</protein>
<keyword evidence="2 8" id="KW-0436">Ligase</keyword>
<dbReference type="FunFam" id="3.90.170.10:FF:000001">
    <property type="entry name" value="Adenylosuccinate synthetase"/>
    <property type="match status" value="1"/>
</dbReference>
<keyword evidence="12" id="KW-1185">Reference proteome</keyword>
<feature type="binding site" description="in other chain" evidence="8">
    <location>
        <position position="249"/>
    </location>
    <ligand>
        <name>IMP</name>
        <dbReference type="ChEBI" id="CHEBI:58053"/>
        <note>ligand shared between dimeric partners</note>
    </ligand>
</feature>
<feature type="binding site" description="in other chain" evidence="8">
    <location>
        <position position="234"/>
    </location>
    <ligand>
        <name>IMP</name>
        <dbReference type="ChEBI" id="CHEBI:58053"/>
        <note>ligand shared between dimeric partners</note>
    </ligand>
</feature>
<feature type="binding site" description="in other chain" evidence="8">
    <location>
        <position position="139"/>
    </location>
    <ligand>
        <name>IMP</name>
        <dbReference type="ChEBI" id="CHEBI:58053"/>
        <note>ligand shared between dimeric partners</note>
    </ligand>
</feature>
<dbReference type="GO" id="GO:0004019">
    <property type="term" value="F:adenylosuccinate synthase activity"/>
    <property type="evidence" value="ECO:0007669"/>
    <property type="project" value="UniProtKB-UniRule"/>
</dbReference>
<comment type="subcellular location">
    <subcellularLocation>
        <location evidence="8">Cytoplasm</location>
    </subcellularLocation>
</comment>
<evidence type="ECO:0000256" key="7">
    <source>
        <dbReference type="ARBA" id="ARBA00023134"/>
    </source>
</evidence>
<proteinExistence type="inferred from homology"/>
<evidence type="ECO:0000256" key="9">
    <source>
        <dbReference type="PROSITE-ProRule" id="PRU10134"/>
    </source>
</evidence>
<dbReference type="InterPro" id="IPR001114">
    <property type="entry name" value="Adenylosuccinate_synthetase"/>
</dbReference>
<feature type="binding site" description="in other chain" evidence="8">
    <location>
        <position position="321"/>
    </location>
    <ligand>
        <name>IMP</name>
        <dbReference type="ChEBI" id="CHEBI:58053"/>
        <note>ligand shared between dimeric partners</note>
    </ligand>
</feature>
<organism evidence="11 12">
    <name type="scientific">Paraburkholderia tagetis</name>
    <dbReference type="NCBI Taxonomy" id="2913261"/>
    <lineage>
        <taxon>Bacteria</taxon>
        <taxon>Pseudomonadati</taxon>
        <taxon>Pseudomonadota</taxon>
        <taxon>Betaproteobacteria</taxon>
        <taxon>Burkholderiales</taxon>
        <taxon>Burkholderiaceae</taxon>
        <taxon>Paraburkholderia</taxon>
    </lineage>
</organism>
<comment type="caution">
    <text evidence="11">The sequence shown here is derived from an EMBL/GenBank/DDBJ whole genome shotgun (WGS) entry which is preliminary data.</text>
</comment>
<dbReference type="Gene3D" id="1.10.300.10">
    <property type="entry name" value="Adenylosuccinate Synthetase, subunit A, domain 2"/>
    <property type="match status" value="1"/>
</dbReference>
<dbReference type="GO" id="GO:0044208">
    <property type="term" value="P:'de novo' AMP biosynthetic process"/>
    <property type="evidence" value="ECO:0007669"/>
    <property type="project" value="UniProtKB-UniRule"/>
</dbReference>
<comment type="pathway">
    <text evidence="8 10">Purine metabolism; AMP biosynthesis via de novo pathway; AMP from IMP: step 1/2.</text>
</comment>
<dbReference type="Gene3D" id="3.90.170.10">
    <property type="entry name" value="Adenylosuccinate Synthetase, subunit A, domain 3"/>
    <property type="match status" value="1"/>
</dbReference>
<keyword evidence="5 8" id="KW-0658">Purine biosynthesis</keyword>